<dbReference type="Gene3D" id="3.40.50.300">
    <property type="entry name" value="P-loop containing nucleotide triphosphate hydrolases"/>
    <property type="match status" value="1"/>
</dbReference>
<evidence type="ECO:0000259" key="3">
    <source>
        <dbReference type="PROSITE" id="PS50893"/>
    </source>
</evidence>
<gene>
    <name evidence="4" type="ORF">SAMN04488041_10579</name>
</gene>
<dbReference type="GO" id="GO:0016887">
    <property type="term" value="F:ATP hydrolysis activity"/>
    <property type="evidence" value="ECO:0007669"/>
    <property type="project" value="InterPro"/>
</dbReference>
<evidence type="ECO:0000313" key="4">
    <source>
        <dbReference type="EMBL" id="SDX20885.1"/>
    </source>
</evidence>
<dbReference type="PANTHER" id="PTHR43514">
    <property type="entry name" value="ABC TRANSPORTER I FAMILY MEMBER 10"/>
    <property type="match status" value="1"/>
</dbReference>
<keyword evidence="2 4" id="KW-0067">ATP-binding</keyword>
<dbReference type="GO" id="GO:0005524">
    <property type="term" value="F:ATP binding"/>
    <property type="evidence" value="ECO:0007669"/>
    <property type="project" value="UniProtKB-KW"/>
</dbReference>
<dbReference type="RefSeq" id="WP_074636384.1">
    <property type="nucleotide sequence ID" value="NZ_CP160849.1"/>
</dbReference>
<dbReference type="EMBL" id="FNNB01000005">
    <property type="protein sequence ID" value="SDX20885.1"/>
    <property type="molecule type" value="Genomic_DNA"/>
</dbReference>
<dbReference type="PANTHER" id="PTHR43514:SF4">
    <property type="entry name" value="ABC TRANSPORTER I FAMILY MEMBER 10"/>
    <property type="match status" value="1"/>
</dbReference>
<accession>A0A1H2ZU47</accession>
<keyword evidence="1" id="KW-0547">Nucleotide-binding</keyword>
<dbReference type="AlphaFoldDB" id="A0A1H2ZU47"/>
<feature type="domain" description="ABC transporter" evidence="3">
    <location>
        <begin position="8"/>
        <end position="232"/>
    </location>
</feature>
<evidence type="ECO:0000313" key="5">
    <source>
        <dbReference type="Proteomes" id="UP000183076"/>
    </source>
</evidence>
<proteinExistence type="predicted"/>
<dbReference type="InterPro" id="IPR050334">
    <property type="entry name" value="Molybdenum_import_ModC"/>
</dbReference>
<dbReference type="InterPro" id="IPR003593">
    <property type="entry name" value="AAA+_ATPase"/>
</dbReference>
<dbReference type="SMART" id="SM00382">
    <property type="entry name" value="AAA"/>
    <property type="match status" value="1"/>
</dbReference>
<dbReference type="InterPro" id="IPR003439">
    <property type="entry name" value="ABC_transporter-like_ATP-bd"/>
</dbReference>
<dbReference type="STRING" id="60137.SAMN04488041_10579"/>
<dbReference type="SUPFAM" id="SSF52540">
    <property type="entry name" value="P-loop containing nucleoside triphosphate hydrolases"/>
    <property type="match status" value="1"/>
</dbReference>
<evidence type="ECO:0000256" key="1">
    <source>
        <dbReference type="ARBA" id="ARBA00022741"/>
    </source>
</evidence>
<protein>
    <submittedName>
        <fullName evidence="4">Phosphate ABC transporter ATP-binding protein, PhoT family</fullName>
    </submittedName>
</protein>
<dbReference type="Pfam" id="PF00005">
    <property type="entry name" value="ABC_tran"/>
    <property type="match status" value="1"/>
</dbReference>
<dbReference type="GeneID" id="94020266"/>
<dbReference type="Proteomes" id="UP000183076">
    <property type="component" value="Unassembled WGS sequence"/>
</dbReference>
<sequence length="238" mass="25661">MVTPLLPAHMRDVSVTRRGKRLLGPVDLTLGKTGFTILLGPNGAGKTTFLKALHGLERLSTGAVTWAVPDGLARMRQAYVFQSPVMLRRSVRANLGYPLAILGQPKAQVNKAVEAWAARIGLTPALDRPATGLSGGEKQKLALARALIRTPEMLLLDEPCANLDGRSVKDIEALLQSAHHSGTRIVMATHDLGQARRLATEILFLFKGRIHEAGPAPDAFDAPQTPEFKSFLNGDILI</sequence>
<dbReference type="InterPro" id="IPR017871">
    <property type="entry name" value="ABC_transporter-like_CS"/>
</dbReference>
<dbReference type="PROSITE" id="PS50893">
    <property type="entry name" value="ABC_TRANSPORTER_2"/>
    <property type="match status" value="1"/>
</dbReference>
<name>A0A1H2ZU47_9RHOB</name>
<reference evidence="5" key="1">
    <citation type="submission" date="2016-10" db="EMBL/GenBank/DDBJ databases">
        <authorList>
            <person name="Varghese N."/>
            <person name="Submissions S."/>
        </authorList>
    </citation>
    <scope>NUCLEOTIDE SEQUENCE [LARGE SCALE GENOMIC DNA]</scope>
    <source>
        <strain evidence="5">DSM 10014</strain>
    </source>
</reference>
<evidence type="ECO:0000256" key="2">
    <source>
        <dbReference type="ARBA" id="ARBA00022840"/>
    </source>
</evidence>
<dbReference type="PROSITE" id="PS00211">
    <property type="entry name" value="ABC_TRANSPORTER_1"/>
    <property type="match status" value="1"/>
</dbReference>
<dbReference type="InterPro" id="IPR027417">
    <property type="entry name" value="P-loop_NTPase"/>
</dbReference>
<organism evidence="4 5">
    <name type="scientific">Sulfitobacter pontiacus</name>
    <dbReference type="NCBI Taxonomy" id="60137"/>
    <lineage>
        <taxon>Bacteria</taxon>
        <taxon>Pseudomonadati</taxon>
        <taxon>Pseudomonadota</taxon>
        <taxon>Alphaproteobacteria</taxon>
        <taxon>Rhodobacterales</taxon>
        <taxon>Roseobacteraceae</taxon>
        <taxon>Sulfitobacter</taxon>
    </lineage>
</organism>